<dbReference type="PROSITE" id="PS50039">
    <property type="entry name" value="FORK_HEAD_3"/>
    <property type="match status" value="1"/>
</dbReference>
<evidence type="ECO:0000259" key="5">
    <source>
        <dbReference type="PROSITE" id="PS50006"/>
    </source>
</evidence>
<dbReference type="InterPro" id="IPR045178">
    <property type="entry name" value="Fhl1/FHA1"/>
</dbReference>
<proteinExistence type="predicted"/>
<evidence type="ECO:0000259" key="6">
    <source>
        <dbReference type="PROSITE" id="PS50039"/>
    </source>
</evidence>
<dbReference type="SMART" id="SM00240">
    <property type="entry name" value="FHA"/>
    <property type="match status" value="1"/>
</dbReference>
<feature type="compositionally biased region" description="Basic and acidic residues" evidence="4">
    <location>
        <begin position="1364"/>
        <end position="1391"/>
    </location>
</feature>
<feature type="compositionally biased region" description="Low complexity" evidence="4">
    <location>
        <begin position="809"/>
        <end position="822"/>
    </location>
</feature>
<dbReference type="Gene3D" id="2.60.200.20">
    <property type="match status" value="1"/>
</dbReference>
<dbReference type="Pfam" id="PF00250">
    <property type="entry name" value="Forkhead"/>
    <property type="match status" value="1"/>
</dbReference>
<feature type="compositionally biased region" description="Low complexity" evidence="4">
    <location>
        <begin position="1272"/>
        <end position="1284"/>
    </location>
</feature>
<feature type="compositionally biased region" description="Basic and acidic residues" evidence="4">
    <location>
        <begin position="1260"/>
        <end position="1271"/>
    </location>
</feature>
<evidence type="ECO:0000256" key="1">
    <source>
        <dbReference type="ARBA" id="ARBA00023125"/>
    </source>
</evidence>
<feature type="domain" description="Fork-head" evidence="6">
    <location>
        <begin position="686"/>
        <end position="774"/>
    </location>
</feature>
<feature type="compositionally biased region" description="Polar residues" evidence="4">
    <location>
        <begin position="1032"/>
        <end position="1046"/>
    </location>
</feature>
<feature type="compositionally biased region" description="Low complexity" evidence="4">
    <location>
        <begin position="859"/>
        <end position="870"/>
    </location>
</feature>
<sequence length="1391" mass="154783">MSQVEASENIVQGTSTINSSDTHNIIDNTTIKDIINESSQSNNNNSNKDQVLNIPDTQLFKQPDINQSNININNNNNNSHNNHNVNMNIVDSPHMENIPINMNLDEIHNEMNDITDIHNDINDMNMDLSMNMGMSISMNNINSINMNMDDLNMEMDVDIPNQSITDCKNNNNNTTMNLSTINNTTMNNTTAFSNVTGNTTINIPDPKNNILSSSENNAIKVNKHQPSNLNSSFTNKDLTNQIAELSVDIDQTTSQNEFSSVPNNIHDNTSLKLAKNDEETETIHLNRSPDVIKTKSMAESNNNQTNNIINPHNASNQLQPFEKSNEQSQQEQQEQSSSTAASQNYEKIQAYAMLDFDSFTFYVQTMQILLGRLVDGDPSTDSLDIHLGNQKAISRRHAKMFYNFGNQRFELSVLGRNGAFVDGNFIEKGVTVPLLNGTKIQIGETEFVFILPSKNKELEPSTPNVPNNLDVADPLSKKDTKKEKVKEKVKDTTKDKTKPKTKAKKPAKPKVKAEKPKTSKSTKDKEKEKDKENKDKDKELQIEHLDNLVANFDEIRKDLHNDHMLLTNGDPKVLDIVFDLDSEKRELEIEKEIGKVLARESSEQAEQAVEQLTQPTNLNNKPNDIINDNFIKMETPNIHMNSLNIKQENMSTLSKADKNKVKPKRQAKAKKKVYTLEEIPEEYRNKPNLPYSILITDCLRQKGTERGMSLSEIYKGIQDLYPYYFYCPDGWQSSVRHNLSLNKSFRKISKEGKGWLWGVNEEVIAEKDKARQKQLENAKAKGKTLPRQVPKALHGNLHLNTPGGTKVPSSSSSNTSNTSKNNFIPVQMNNNNIITSESLNAANTQSNQSLQIKQSNPAQSSTQSTTLSSSNKTANKNDNMSANTKRALAYLQKELIFLTKSRKMYDRATSTEILTKALAMTISQVDQAAKNFAIKGFPLVTLIDKNPGHVTKILTAALNAATLQVCKQKGLTPHLPPKNPTPSTNTPAPTPKGTNNASSTNAQNPTVKSESKPENKNTPPISFIKQEPGDLSSRQGSTSSVGTTSKINLASPAGMVLKPGNPIINKARPINPPVSKPSAGGPKVFQFSNNTPKPPFKQQTVEITPSNMNTNKDINSSIPIANKPSFMPSIKPISKPTTEPITDDSNKNSTDNVVKPPIKLSSGMSNIGIMKPQYYNKGKTTTTTSSGISSLNNKSIDDEEIKRSIAKFGKPTVPKPSVKADEFDNEVKMTDINTENNEEVKDSKAFGSNEIINTENELVDTEKKNEAKEVSRSNMSDGSSGNDNSNKDQDSDNGADNDEDEDEDDDDDEEGGEDELQMMLENLEHSGDEDDDEEDEQEDEENNKDKDNKETNINANEGNDDTNETEKSEDNKRVLENDDDLDNHQEKKIKI</sequence>
<evidence type="ECO:0000256" key="2">
    <source>
        <dbReference type="ARBA" id="ARBA00023242"/>
    </source>
</evidence>
<dbReference type="InterPro" id="IPR001766">
    <property type="entry name" value="Fork_head_dom"/>
</dbReference>
<evidence type="ECO:0000313" key="7">
    <source>
        <dbReference type="EMBL" id="GMM46026.1"/>
    </source>
</evidence>
<dbReference type="GO" id="GO:0043565">
    <property type="term" value="F:sequence-specific DNA binding"/>
    <property type="evidence" value="ECO:0007669"/>
    <property type="project" value="InterPro"/>
</dbReference>
<evidence type="ECO:0000313" key="8">
    <source>
        <dbReference type="Proteomes" id="UP001378960"/>
    </source>
</evidence>
<dbReference type="PRINTS" id="PR00053">
    <property type="entry name" value="FORKHEAD"/>
</dbReference>
<dbReference type="SUPFAM" id="SSF46785">
    <property type="entry name" value="Winged helix' DNA-binding domain"/>
    <property type="match status" value="1"/>
</dbReference>
<keyword evidence="1 3" id="KW-0238">DNA-binding</keyword>
<keyword evidence="8" id="KW-1185">Reference proteome</keyword>
<feature type="region of interest" description="Disordered" evidence="4">
    <location>
        <begin position="775"/>
        <end position="825"/>
    </location>
</feature>
<feature type="compositionally biased region" description="Low complexity" evidence="4">
    <location>
        <begin position="301"/>
        <end position="313"/>
    </location>
</feature>
<dbReference type="InterPro" id="IPR036390">
    <property type="entry name" value="WH_DNA-bd_sf"/>
</dbReference>
<dbReference type="PROSITE" id="PS00658">
    <property type="entry name" value="FORK_HEAD_2"/>
    <property type="match status" value="1"/>
</dbReference>
<name>A0AAV5R442_PICKL</name>
<dbReference type="GO" id="GO:0060962">
    <property type="term" value="P:regulation of ribosomal protein gene transcription by RNA polymerase II"/>
    <property type="evidence" value="ECO:0007669"/>
    <property type="project" value="InterPro"/>
</dbReference>
<dbReference type="CDD" id="cd00059">
    <property type="entry name" value="FH_FOX"/>
    <property type="match status" value="1"/>
</dbReference>
<reference evidence="7 8" key="1">
    <citation type="journal article" date="2023" name="Elife">
        <title>Identification of key yeast species and microbe-microbe interactions impacting larval growth of Drosophila in the wild.</title>
        <authorList>
            <person name="Mure A."/>
            <person name="Sugiura Y."/>
            <person name="Maeda R."/>
            <person name="Honda K."/>
            <person name="Sakurai N."/>
            <person name="Takahashi Y."/>
            <person name="Watada M."/>
            <person name="Katoh T."/>
            <person name="Gotoh A."/>
            <person name="Gotoh Y."/>
            <person name="Taniguchi I."/>
            <person name="Nakamura K."/>
            <person name="Hayashi T."/>
            <person name="Katayama T."/>
            <person name="Uemura T."/>
            <person name="Hattori Y."/>
        </authorList>
    </citation>
    <scope>NUCLEOTIDE SEQUENCE [LARGE SCALE GENOMIC DNA]</scope>
    <source>
        <strain evidence="7 8">PK-24</strain>
    </source>
</reference>
<gene>
    <name evidence="7" type="ORF">DAPK24_026010</name>
</gene>
<dbReference type="InterPro" id="IPR008984">
    <property type="entry name" value="SMAD_FHA_dom_sf"/>
</dbReference>
<dbReference type="CDD" id="cd22701">
    <property type="entry name" value="FHA_FKH1-like"/>
    <property type="match status" value="1"/>
</dbReference>
<comment type="subcellular location">
    <subcellularLocation>
        <location evidence="3">Nucleus</location>
    </subcellularLocation>
</comment>
<dbReference type="PROSITE" id="PS50006">
    <property type="entry name" value="FHA_DOMAIN"/>
    <property type="match status" value="1"/>
</dbReference>
<feature type="compositionally biased region" description="Low complexity" evidence="4">
    <location>
        <begin position="326"/>
        <end position="341"/>
    </location>
</feature>
<dbReference type="Gene3D" id="1.10.10.10">
    <property type="entry name" value="Winged helix-like DNA-binding domain superfamily/Winged helix DNA-binding domain"/>
    <property type="match status" value="1"/>
</dbReference>
<feature type="region of interest" description="Disordered" evidence="4">
    <location>
        <begin position="970"/>
        <end position="1046"/>
    </location>
</feature>
<dbReference type="InterPro" id="IPR036388">
    <property type="entry name" value="WH-like_DNA-bd_sf"/>
</dbReference>
<organism evidence="7 8">
    <name type="scientific">Pichia kluyveri</name>
    <name type="common">Yeast</name>
    <dbReference type="NCBI Taxonomy" id="36015"/>
    <lineage>
        <taxon>Eukaryota</taxon>
        <taxon>Fungi</taxon>
        <taxon>Dikarya</taxon>
        <taxon>Ascomycota</taxon>
        <taxon>Saccharomycotina</taxon>
        <taxon>Pichiomycetes</taxon>
        <taxon>Pichiales</taxon>
        <taxon>Pichiaceae</taxon>
        <taxon>Pichia</taxon>
    </lineage>
</organism>
<evidence type="ECO:0000256" key="3">
    <source>
        <dbReference type="PROSITE-ProRule" id="PRU00089"/>
    </source>
</evidence>
<feature type="compositionally biased region" description="Polar residues" evidence="4">
    <location>
        <begin position="1"/>
        <end position="20"/>
    </location>
</feature>
<evidence type="ECO:0000256" key="4">
    <source>
        <dbReference type="SAM" id="MobiDB-lite"/>
    </source>
</evidence>
<protein>
    <submittedName>
        <fullName evidence="7">Fhl1 protein</fullName>
    </submittedName>
</protein>
<feature type="compositionally biased region" description="Polar residues" evidence="4">
    <location>
        <begin position="1086"/>
        <end position="1119"/>
    </location>
</feature>
<keyword evidence="2 3" id="KW-0539">Nucleus</keyword>
<feature type="region of interest" description="Disordered" evidence="4">
    <location>
        <begin position="1"/>
        <end position="22"/>
    </location>
</feature>
<feature type="domain" description="FHA" evidence="5">
    <location>
        <begin position="368"/>
        <end position="426"/>
    </location>
</feature>
<dbReference type="InterPro" id="IPR000253">
    <property type="entry name" value="FHA_dom"/>
</dbReference>
<feature type="compositionally biased region" description="Acidic residues" evidence="4">
    <location>
        <begin position="1327"/>
        <end position="1342"/>
    </location>
</feature>
<feature type="region of interest" description="Disordered" evidence="4">
    <location>
        <begin position="844"/>
        <end position="881"/>
    </location>
</feature>
<feature type="compositionally biased region" description="Basic and acidic residues" evidence="4">
    <location>
        <begin position="475"/>
        <end position="498"/>
    </location>
</feature>
<feature type="compositionally biased region" description="Acidic residues" evidence="4">
    <location>
        <begin position="1291"/>
        <end position="1316"/>
    </location>
</feature>
<feature type="region of interest" description="Disordered" evidence="4">
    <location>
        <begin position="457"/>
        <end position="539"/>
    </location>
</feature>
<feature type="compositionally biased region" description="Polar residues" evidence="4">
    <location>
        <begin position="993"/>
        <end position="1008"/>
    </location>
</feature>
<dbReference type="GO" id="GO:0003700">
    <property type="term" value="F:DNA-binding transcription factor activity"/>
    <property type="evidence" value="ECO:0007669"/>
    <property type="project" value="InterPro"/>
</dbReference>
<feature type="compositionally biased region" description="Polar residues" evidence="4">
    <location>
        <begin position="844"/>
        <end position="858"/>
    </location>
</feature>
<dbReference type="Proteomes" id="UP001378960">
    <property type="component" value="Unassembled WGS sequence"/>
</dbReference>
<feature type="compositionally biased region" description="Basic and acidic residues" evidence="4">
    <location>
        <begin position="1218"/>
        <end position="1229"/>
    </location>
</feature>
<dbReference type="InterPro" id="IPR030456">
    <property type="entry name" value="TF_fork_head_CS_2"/>
</dbReference>
<comment type="caution">
    <text evidence="7">The sequence shown here is derived from an EMBL/GenBank/DDBJ whole genome shotgun (WGS) entry which is preliminary data.</text>
</comment>
<feature type="compositionally biased region" description="Basic and acidic residues" evidence="4">
    <location>
        <begin position="511"/>
        <end position="539"/>
    </location>
</feature>
<feature type="region of interest" description="Disordered" evidence="4">
    <location>
        <begin position="1067"/>
        <end position="1391"/>
    </location>
</feature>
<feature type="compositionally biased region" description="Basic residues" evidence="4">
    <location>
        <begin position="499"/>
        <end position="510"/>
    </location>
</feature>
<feature type="DNA-binding region" description="Fork-head" evidence="3">
    <location>
        <begin position="686"/>
        <end position="774"/>
    </location>
</feature>
<dbReference type="Pfam" id="PF00498">
    <property type="entry name" value="FHA"/>
    <property type="match status" value="1"/>
</dbReference>
<feature type="compositionally biased region" description="Polar residues" evidence="4">
    <location>
        <begin position="871"/>
        <end position="881"/>
    </location>
</feature>
<dbReference type="PANTHER" id="PTHR21712">
    <property type="entry name" value="PRE-RRNA-PROCESSING PROTEIN FHL1"/>
    <property type="match status" value="1"/>
</dbReference>
<dbReference type="PANTHER" id="PTHR21712:SF29">
    <property type="entry name" value="PRE-RRNA-PROCESSING PROTEIN FHL1"/>
    <property type="match status" value="1"/>
</dbReference>
<accession>A0AAV5R442</accession>
<dbReference type="EMBL" id="BTGB01000003">
    <property type="protein sequence ID" value="GMM46026.1"/>
    <property type="molecule type" value="Genomic_DNA"/>
</dbReference>
<feature type="compositionally biased region" description="Low complexity" evidence="4">
    <location>
        <begin position="1180"/>
        <end position="1190"/>
    </location>
</feature>
<dbReference type="GO" id="GO:0005634">
    <property type="term" value="C:nucleus"/>
    <property type="evidence" value="ECO:0007669"/>
    <property type="project" value="UniProtKB-SubCell"/>
</dbReference>
<dbReference type="SMART" id="SM00339">
    <property type="entry name" value="FH"/>
    <property type="match status" value="1"/>
</dbReference>
<dbReference type="SUPFAM" id="SSF49879">
    <property type="entry name" value="SMAD/FHA domain"/>
    <property type="match status" value="1"/>
</dbReference>
<feature type="region of interest" description="Disordered" evidence="4">
    <location>
        <begin position="301"/>
        <end position="341"/>
    </location>
</feature>